<dbReference type="Gene3D" id="1.20.58.2190">
    <property type="match status" value="1"/>
</dbReference>
<dbReference type="AlphaFoldDB" id="E9GIQ5"/>
<dbReference type="GO" id="GO:0005737">
    <property type="term" value="C:cytoplasm"/>
    <property type="evidence" value="ECO:0000318"/>
    <property type="project" value="GO_Central"/>
</dbReference>
<accession>E9GIQ5</accession>
<dbReference type="STRING" id="6669.E9GIQ5"/>
<dbReference type="KEGG" id="dpx:DAPPUDRAFT_103233"/>
<dbReference type="PhylomeDB" id="E9GIQ5"/>
<feature type="region of interest" description="Disordered" evidence="1">
    <location>
        <begin position="388"/>
        <end position="408"/>
    </location>
</feature>
<dbReference type="PANTHER" id="PTHR15326:SF2">
    <property type="entry name" value="PROTEIN TAMOZHENNIC"/>
    <property type="match status" value="1"/>
</dbReference>
<dbReference type="Proteomes" id="UP000000305">
    <property type="component" value="Unassembled WGS sequence"/>
</dbReference>
<dbReference type="OrthoDB" id="9837000at2759"/>
<dbReference type="Pfam" id="PF21388">
    <property type="entry name" value="SPATA2_PUB-like"/>
    <property type="match status" value="1"/>
</dbReference>
<dbReference type="InParanoid" id="E9GIQ5"/>
<protein>
    <recommendedName>
        <fullName evidence="2">Spermatogenesis-associated protein 2 PUB-like domain-containing protein</fullName>
    </recommendedName>
</protein>
<name>E9GIQ5_DAPPU</name>
<evidence type="ECO:0000313" key="4">
    <source>
        <dbReference type="Proteomes" id="UP000000305"/>
    </source>
</evidence>
<dbReference type="InterPro" id="IPR036339">
    <property type="entry name" value="PUB-like_dom_sf"/>
</dbReference>
<feature type="compositionally biased region" description="Polar residues" evidence="1">
    <location>
        <begin position="388"/>
        <end position="399"/>
    </location>
</feature>
<organism evidence="3 4">
    <name type="scientific">Daphnia pulex</name>
    <name type="common">Water flea</name>
    <dbReference type="NCBI Taxonomy" id="6669"/>
    <lineage>
        <taxon>Eukaryota</taxon>
        <taxon>Metazoa</taxon>
        <taxon>Ecdysozoa</taxon>
        <taxon>Arthropoda</taxon>
        <taxon>Crustacea</taxon>
        <taxon>Branchiopoda</taxon>
        <taxon>Diplostraca</taxon>
        <taxon>Cladocera</taxon>
        <taxon>Anomopoda</taxon>
        <taxon>Daphniidae</taxon>
        <taxon>Daphnia</taxon>
    </lineage>
</organism>
<dbReference type="PANTHER" id="PTHR15326">
    <property type="entry name" value="SPERMATOGENESIS-ASSOCIATED PROTEIN 2/TAMOZHENNIC"/>
    <property type="match status" value="1"/>
</dbReference>
<dbReference type="EMBL" id="GL732546">
    <property type="protein sequence ID" value="EFX80701.1"/>
    <property type="molecule type" value="Genomic_DNA"/>
</dbReference>
<dbReference type="SUPFAM" id="SSF143503">
    <property type="entry name" value="PUG domain-like"/>
    <property type="match status" value="1"/>
</dbReference>
<proteinExistence type="predicted"/>
<gene>
    <name evidence="3" type="ORF">DAPPUDRAFT_103233</name>
</gene>
<feature type="domain" description="Spermatogenesis-associated protein 2 PUB-like" evidence="2">
    <location>
        <begin position="17"/>
        <end position="192"/>
    </location>
</feature>
<dbReference type="HOGENOM" id="CLU_632018_0_0_1"/>
<evidence type="ECO:0000313" key="3">
    <source>
        <dbReference type="EMBL" id="EFX80701.1"/>
    </source>
</evidence>
<keyword evidence="4" id="KW-1185">Reference proteome</keyword>
<dbReference type="InterPro" id="IPR048839">
    <property type="entry name" value="SPATA2_PUB-like"/>
</dbReference>
<dbReference type="eggNOG" id="ENOG502RR2T">
    <property type="taxonomic scope" value="Eukaryota"/>
</dbReference>
<sequence length="434" mass="49983">MVNLEVINDLWLQIDKLHLSCLQTEESPQRIEQKRKLKGYMKEYLCLVTANQRFYSPTTKAVLYTSILRRSEQFSPNRFRHAWEMLATYAANLLGQPWRKEFNEIRLYSGAFKYQIEQQLIGAEEILMEMGYTLDIEYNRLIVQGVLDYDRVVISHRDCLLAEVESQILCEIHAALSVSPRPCSWVSIFDFRDSYVGSVNHCVRGLMYQHAQKENLYNYNPPAPVTSYLGPHEMYPSSFPFQMMYQQYAKPAYNYSLSAEQKEIYLPKTLPVEEPTSIPVNYQTRSLEPKSIIEGQGIPETFDVWNNSFVREMKSIPKFDSLLDIDRLEQLCYDDVDNCPSSSTTVERSKDNRVNKLKEERNVPTSVKEMFGGNYDRMPEKTALSKITNNPQHFTSGSSPVGARPKESAAAQVNGRPAKQHLNSAKVVNGIYTI</sequence>
<reference evidence="3 4" key="1">
    <citation type="journal article" date="2011" name="Science">
        <title>The ecoresponsive genome of Daphnia pulex.</title>
        <authorList>
            <person name="Colbourne J.K."/>
            <person name="Pfrender M.E."/>
            <person name="Gilbert D."/>
            <person name="Thomas W.K."/>
            <person name="Tucker A."/>
            <person name="Oakley T.H."/>
            <person name="Tokishita S."/>
            <person name="Aerts A."/>
            <person name="Arnold G.J."/>
            <person name="Basu M.K."/>
            <person name="Bauer D.J."/>
            <person name="Caceres C.E."/>
            <person name="Carmel L."/>
            <person name="Casola C."/>
            <person name="Choi J.H."/>
            <person name="Detter J.C."/>
            <person name="Dong Q."/>
            <person name="Dusheyko S."/>
            <person name="Eads B.D."/>
            <person name="Frohlich T."/>
            <person name="Geiler-Samerotte K.A."/>
            <person name="Gerlach D."/>
            <person name="Hatcher P."/>
            <person name="Jogdeo S."/>
            <person name="Krijgsveld J."/>
            <person name="Kriventseva E.V."/>
            <person name="Kultz D."/>
            <person name="Laforsch C."/>
            <person name="Lindquist E."/>
            <person name="Lopez J."/>
            <person name="Manak J.R."/>
            <person name="Muller J."/>
            <person name="Pangilinan J."/>
            <person name="Patwardhan R.P."/>
            <person name="Pitluck S."/>
            <person name="Pritham E.J."/>
            <person name="Rechtsteiner A."/>
            <person name="Rho M."/>
            <person name="Rogozin I.B."/>
            <person name="Sakarya O."/>
            <person name="Salamov A."/>
            <person name="Schaack S."/>
            <person name="Shapiro H."/>
            <person name="Shiga Y."/>
            <person name="Skalitzky C."/>
            <person name="Smith Z."/>
            <person name="Souvorov A."/>
            <person name="Sung W."/>
            <person name="Tang Z."/>
            <person name="Tsuchiya D."/>
            <person name="Tu H."/>
            <person name="Vos H."/>
            <person name="Wang M."/>
            <person name="Wolf Y.I."/>
            <person name="Yamagata H."/>
            <person name="Yamada T."/>
            <person name="Ye Y."/>
            <person name="Shaw J.R."/>
            <person name="Andrews J."/>
            <person name="Crease T.J."/>
            <person name="Tang H."/>
            <person name="Lucas S.M."/>
            <person name="Robertson H.M."/>
            <person name="Bork P."/>
            <person name="Koonin E.V."/>
            <person name="Zdobnov E.M."/>
            <person name="Grigoriev I.V."/>
            <person name="Lynch M."/>
            <person name="Boore J.L."/>
        </authorList>
    </citation>
    <scope>NUCLEOTIDE SEQUENCE [LARGE SCALE GENOMIC DNA]</scope>
</reference>
<evidence type="ECO:0000256" key="1">
    <source>
        <dbReference type="SAM" id="MobiDB-lite"/>
    </source>
</evidence>
<evidence type="ECO:0000259" key="2">
    <source>
        <dbReference type="Pfam" id="PF21388"/>
    </source>
</evidence>